<reference evidence="2 3" key="1">
    <citation type="submission" date="2015-03" db="EMBL/GenBank/DDBJ databases">
        <title>Complete genome sequence of Muricauda lutaonensis CC-HSB-11T, isolated from a coastal hot spring.</title>
        <authorList>
            <person name="Kim K.M."/>
        </authorList>
    </citation>
    <scope>NUCLEOTIDE SEQUENCE [LARGE SCALE GENOMIC DNA]</scope>
    <source>
        <strain evidence="2 3">CC-HSB-11</strain>
    </source>
</reference>
<organism evidence="2 3">
    <name type="scientific">Flagellimonas lutaonensis</name>
    <dbReference type="NCBI Taxonomy" id="516051"/>
    <lineage>
        <taxon>Bacteria</taxon>
        <taxon>Pseudomonadati</taxon>
        <taxon>Bacteroidota</taxon>
        <taxon>Flavobacteriia</taxon>
        <taxon>Flavobacteriales</taxon>
        <taxon>Flavobacteriaceae</taxon>
        <taxon>Flagellimonas</taxon>
    </lineage>
</organism>
<feature type="signal peptide" evidence="1">
    <location>
        <begin position="1"/>
        <end position="24"/>
    </location>
</feature>
<evidence type="ECO:0000256" key="1">
    <source>
        <dbReference type="SAM" id="SignalP"/>
    </source>
</evidence>
<dbReference type="EMBL" id="CP011071">
    <property type="protein sequence ID" value="AKA34562.1"/>
    <property type="molecule type" value="Genomic_DNA"/>
</dbReference>
<proteinExistence type="predicted"/>
<gene>
    <name evidence="2" type="ORF">VC82_912</name>
</gene>
<protein>
    <recommendedName>
        <fullName evidence="4">Secreted protein</fullName>
    </recommendedName>
</protein>
<dbReference type="RefSeq" id="WP_157517985.1">
    <property type="nucleotide sequence ID" value="NZ_CP011071.1"/>
</dbReference>
<dbReference type="STRING" id="516051.VC82_912"/>
<dbReference type="KEGG" id="mlt:VC82_912"/>
<accession>A0A0D5YQN3</accession>
<keyword evidence="1" id="KW-0732">Signal</keyword>
<name>A0A0D5YQN3_9FLAO</name>
<keyword evidence="3" id="KW-1185">Reference proteome</keyword>
<evidence type="ECO:0000313" key="3">
    <source>
        <dbReference type="Proteomes" id="UP000032726"/>
    </source>
</evidence>
<dbReference type="AlphaFoldDB" id="A0A0D5YQN3"/>
<evidence type="ECO:0008006" key="4">
    <source>
        <dbReference type="Google" id="ProtNLM"/>
    </source>
</evidence>
<dbReference type="Proteomes" id="UP000032726">
    <property type="component" value="Chromosome"/>
</dbReference>
<sequence>MKKSKFKFVFALLIALCAFQPAFSFDYTDCHTVACNEVAFYESVYPDATARELELVYTLAYGDCQRANQ</sequence>
<feature type="chain" id="PRO_5002300270" description="Secreted protein" evidence="1">
    <location>
        <begin position="25"/>
        <end position="69"/>
    </location>
</feature>
<evidence type="ECO:0000313" key="2">
    <source>
        <dbReference type="EMBL" id="AKA34562.1"/>
    </source>
</evidence>
<dbReference type="HOGENOM" id="CLU_2771388_0_0_10"/>